<sequence>MYLQGECRYLRSDVSDGAILSAREQPKQRTNPFEDAEAERNERLTSHKGTIAIRSVHQSTTCLCSFGEDVSLDENDTGNFEYFEGCSQMYSHGIIHGSGSNDSTTAMPYGSSRDNSITSLSDSHHIADEGQDGYSSETCLLDDESWEM</sequence>
<dbReference type="AlphaFoldDB" id="W4K5J5"/>
<feature type="region of interest" description="Disordered" evidence="1">
    <location>
        <begin position="20"/>
        <end position="41"/>
    </location>
</feature>
<evidence type="ECO:0000313" key="3">
    <source>
        <dbReference type="Proteomes" id="UP000030671"/>
    </source>
</evidence>
<evidence type="ECO:0000313" key="2">
    <source>
        <dbReference type="EMBL" id="ETW81098.1"/>
    </source>
</evidence>
<organism evidence="2 3">
    <name type="scientific">Heterobasidion irregulare (strain TC 32-1)</name>
    <dbReference type="NCBI Taxonomy" id="747525"/>
    <lineage>
        <taxon>Eukaryota</taxon>
        <taxon>Fungi</taxon>
        <taxon>Dikarya</taxon>
        <taxon>Basidiomycota</taxon>
        <taxon>Agaricomycotina</taxon>
        <taxon>Agaricomycetes</taxon>
        <taxon>Russulales</taxon>
        <taxon>Bondarzewiaceae</taxon>
        <taxon>Heterobasidion</taxon>
        <taxon>Heterobasidion annosum species complex</taxon>
    </lineage>
</organism>
<dbReference type="EMBL" id="KI925459">
    <property type="protein sequence ID" value="ETW81098.1"/>
    <property type="molecule type" value="Genomic_DNA"/>
</dbReference>
<dbReference type="InParanoid" id="W4K5J5"/>
<reference evidence="2 3" key="1">
    <citation type="journal article" date="2012" name="New Phytol.">
        <title>Insight into trade-off between wood decay and parasitism from the genome of a fungal forest pathogen.</title>
        <authorList>
            <person name="Olson A."/>
            <person name="Aerts A."/>
            <person name="Asiegbu F."/>
            <person name="Belbahri L."/>
            <person name="Bouzid O."/>
            <person name="Broberg A."/>
            <person name="Canback B."/>
            <person name="Coutinho P.M."/>
            <person name="Cullen D."/>
            <person name="Dalman K."/>
            <person name="Deflorio G."/>
            <person name="van Diepen L.T."/>
            <person name="Dunand C."/>
            <person name="Duplessis S."/>
            <person name="Durling M."/>
            <person name="Gonthier P."/>
            <person name="Grimwood J."/>
            <person name="Fossdal C.G."/>
            <person name="Hansson D."/>
            <person name="Henrissat B."/>
            <person name="Hietala A."/>
            <person name="Himmelstrand K."/>
            <person name="Hoffmeister D."/>
            <person name="Hogberg N."/>
            <person name="James T.Y."/>
            <person name="Karlsson M."/>
            <person name="Kohler A."/>
            <person name="Kues U."/>
            <person name="Lee Y.H."/>
            <person name="Lin Y.C."/>
            <person name="Lind M."/>
            <person name="Lindquist E."/>
            <person name="Lombard V."/>
            <person name="Lucas S."/>
            <person name="Lunden K."/>
            <person name="Morin E."/>
            <person name="Murat C."/>
            <person name="Park J."/>
            <person name="Raffaello T."/>
            <person name="Rouze P."/>
            <person name="Salamov A."/>
            <person name="Schmutz J."/>
            <person name="Solheim H."/>
            <person name="Stahlberg J."/>
            <person name="Velez H."/>
            <person name="de Vries R.P."/>
            <person name="Wiebenga A."/>
            <person name="Woodward S."/>
            <person name="Yakovlev I."/>
            <person name="Garbelotto M."/>
            <person name="Martin F."/>
            <person name="Grigoriev I.V."/>
            <person name="Stenlid J."/>
        </authorList>
    </citation>
    <scope>NUCLEOTIDE SEQUENCE [LARGE SCALE GENOMIC DNA]</scope>
    <source>
        <strain evidence="2 3">TC 32-1</strain>
    </source>
</reference>
<keyword evidence="3" id="KW-1185">Reference proteome</keyword>
<dbReference type="KEGG" id="hir:HETIRDRAFT_169844"/>
<protein>
    <submittedName>
        <fullName evidence="2">Uncharacterized protein</fullName>
    </submittedName>
</protein>
<proteinExistence type="predicted"/>
<evidence type="ECO:0000256" key="1">
    <source>
        <dbReference type="SAM" id="MobiDB-lite"/>
    </source>
</evidence>
<accession>W4K5J5</accession>
<name>W4K5J5_HETIT</name>
<dbReference type="Proteomes" id="UP000030671">
    <property type="component" value="Unassembled WGS sequence"/>
</dbReference>
<gene>
    <name evidence="2" type="ORF">HETIRDRAFT_169844</name>
</gene>
<dbReference type="HOGENOM" id="CLU_1759046_0_0_1"/>
<dbReference type="GeneID" id="20668242"/>
<dbReference type="RefSeq" id="XP_009547776.1">
    <property type="nucleotide sequence ID" value="XM_009549481.1"/>
</dbReference>